<comment type="caution">
    <text evidence="1">The sequence shown here is derived from an EMBL/GenBank/DDBJ whole genome shotgun (WGS) entry which is preliminary data.</text>
</comment>
<sequence length="130" mass="14765">METEGRTWTDREDKAEAAASFLRAAGDEDTEQIEFVEVEEDDTEKSPWTHSDGRRPRVETWNITVSPSVVSMWRPQARRTCLLQISTGSVPFFCSVPITLQQLHSPPLSGDTSLNLENGELLKSRETWTR</sequence>
<gene>
    <name evidence="1" type="ORF">PLEPLA_LOCUS24387</name>
</gene>
<evidence type="ECO:0000313" key="2">
    <source>
        <dbReference type="Proteomes" id="UP001153269"/>
    </source>
</evidence>
<reference evidence="1" key="1">
    <citation type="submission" date="2020-03" db="EMBL/GenBank/DDBJ databases">
        <authorList>
            <person name="Weist P."/>
        </authorList>
    </citation>
    <scope>NUCLEOTIDE SEQUENCE</scope>
</reference>
<dbReference type="Proteomes" id="UP001153269">
    <property type="component" value="Unassembled WGS sequence"/>
</dbReference>
<accession>A0A9N7YSZ5</accession>
<dbReference type="AlphaFoldDB" id="A0A9N7YSZ5"/>
<dbReference type="EMBL" id="CADEAL010001886">
    <property type="protein sequence ID" value="CAB1436355.1"/>
    <property type="molecule type" value="Genomic_DNA"/>
</dbReference>
<evidence type="ECO:0000313" key="1">
    <source>
        <dbReference type="EMBL" id="CAB1436355.1"/>
    </source>
</evidence>
<protein>
    <submittedName>
        <fullName evidence="1">Uncharacterized protein</fullName>
    </submittedName>
</protein>
<name>A0A9N7YSZ5_PLEPL</name>
<keyword evidence="2" id="KW-1185">Reference proteome</keyword>
<proteinExistence type="predicted"/>
<organism evidence="1 2">
    <name type="scientific">Pleuronectes platessa</name>
    <name type="common">European plaice</name>
    <dbReference type="NCBI Taxonomy" id="8262"/>
    <lineage>
        <taxon>Eukaryota</taxon>
        <taxon>Metazoa</taxon>
        <taxon>Chordata</taxon>
        <taxon>Craniata</taxon>
        <taxon>Vertebrata</taxon>
        <taxon>Euteleostomi</taxon>
        <taxon>Actinopterygii</taxon>
        <taxon>Neopterygii</taxon>
        <taxon>Teleostei</taxon>
        <taxon>Neoteleostei</taxon>
        <taxon>Acanthomorphata</taxon>
        <taxon>Carangaria</taxon>
        <taxon>Pleuronectiformes</taxon>
        <taxon>Pleuronectoidei</taxon>
        <taxon>Pleuronectidae</taxon>
        <taxon>Pleuronectes</taxon>
    </lineage>
</organism>